<keyword evidence="12" id="KW-1185">Reference proteome</keyword>
<dbReference type="Proteomes" id="UP000616779">
    <property type="component" value="Unassembled WGS sequence"/>
</dbReference>
<name>A0ABX1XPZ9_9BACL</name>
<dbReference type="Pfam" id="PF05504">
    <property type="entry name" value="Spore_GerAC"/>
    <property type="match status" value="1"/>
</dbReference>
<evidence type="ECO:0000256" key="8">
    <source>
        <dbReference type="SAM" id="SignalP"/>
    </source>
</evidence>
<evidence type="ECO:0000259" key="9">
    <source>
        <dbReference type="Pfam" id="PF05504"/>
    </source>
</evidence>
<keyword evidence="6" id="KW-0564">Palmitate</keyword>
<dbReference type="PANTHER" id="PTHR35789">
    <property type="entry name" value="SPORE GERMINATION PROTEIN B3"/>
    <property type="match status" value="1"/>
</dbReference>
<evidence type="ECO:0000256" key="5">
    <source>
        <dbReference type="ARBA" id="ARBA00023136"/>
    </source>
</evidence>
<evidence type="ECO:0000313" key="11">
    <source>
        <dbReference type="EMBL" id="NOU70615.1"/>
    </source>
</evidence>
<evidence type="ECO:0000256" key="2">
    <source>
        <dbReference type="ARBA" id="ARBA00007886"/>
    </source>
</evidence>
<keyword evidence="3" id="KW-0309">Germination</keyword>
<feature type="chain" id="PRO_5046993953" evidence="8">
    <location>
        <begin position="23"/>
        <end position="372"/>
    </location>
</feature>
<sequence>MKLTRRLMLMLLAIMLLLPGCGDRVDLEDMTLVLMLGIDLDKDNNLVFYSSSPVFNKEAKKKNEESKVSAMTVRDSRNGLDARVSALINAGKVQNILLSKRILQHEGWFKLLDVYFRDSKTRINGRVIAVDGTLDEIMFFTPANKRRLPLYIAKLIKTAHERSITQETTLLELHRQMYDKGITPCLPQIQKNGEVQVLGTALLNKEGKYLTTLNLHENQLLQLLQDKIEGSLSYTIELPEESKPDIFSTGAMSFNVGHFKRKVNVTYAQDKFRFDVALELPVRLTERLFSYDVEKEGDKLEGMINKHLEEEMKELMTKIQKYKIDPIGLGLFARAYQYEAWKKVQYDWGKALSIAEVHIHIATTVKDMGEVK</sequence>
<dbReference type="RefSeq" id="WP_171641228.1">
    <property type="nucleotide sequence ID" value="NZ_WHOA01000025.1"/>
</dbReference>
<reference evidence="11 12" key="1">
    <citation type="submission" date="2019-10" db="EMBL/GenBank/DDBJ databases">
        <title>Description of Paenibacillus terrestris sp. nov.</title>
        <authorList>
            <person name="Carlier A."/>
            <person name="Qi S."/>
        </authorList>
    </citation>
    <scope>NUCLEOTIDE SEQUENCE [LARGE SCALE GENOMIC DNA]</scope>
    <source>
        <strain evidence="11 12">LMG 31458</strain>
    </source>
</reference>
<dbReference type="Pfam" id="PF25198">
    <property type="entry name" value="Spore_GerAC_N"/>
    <property type="match status" value="1"/>
</dbReference>
<organism evidence="11 12">
    <name type="scientific">Paenibacillus phytorum</name>
    <dbReference type="NCBI Taxonomy" id="2654977"/>
    <lineage>
        <taxon>Bacteria</taxon>
        <taxon>Bacillati</taxon>
        <taxon>Bacillota</taxon>
        <taxon>Bacilli</taxon>
        <taxon>Bacillales</taxon>
        <taxon>Paenibacillaceae</taxon>
        <taxon>Paenibacillus</taxon>
    </lineage>
</organism>
<dbReference type="Gene3D" id="3.30.300.210">
    <property type="entry name" value="Nutrient germinant receptor protein C, domain 3"/>
    <property type="match status" value="1"/>
</dbReference>
<accession>A0ABX1XPZ9</accession>
<dbReference type="InterPro" id="IPR008844">
    <property type="entry name" value="Spore_GerAC-like"/>
</dbReference>
<dbReference type="InterPro" id="IPR046953">
    <property type="entry name" value="Spore_GerAC-like_C"/>
</dbReference>
<keyword evidence="7" id="KW-0449">Lipoprotein</keyword>
<evidence type="ECO:0000256" key="1">
    <source>
        <dbReference type="ARBA" id="ARBA00004635"/>
    </source>
</evidence>
<evidence type="ECO:0000313" key="12">
    <source>
        <dbReference type="Proteomes" id="UP000616779"/>
    </source>
</evidence>
<comment type="subcellular location">
    <subcellularLocation>
        <location evidence="1">Membrane</location>
        <topology evidence="1">Lipid-anchor</topology>
    </subcellularLocation>
</comment>
<evidence type="ECO:0000256" key="7">
    <source>
        <dbReference type="ARBA" id="ARBA00023288"/>
    </source>
</evidence>
<dbReference type="NCBIfam" id="TIGR02887">
    <property type="entry name" value="spore_ger_x_C"/>
    <property type="match status" value="1"/>
</dbReference>
<evidence type="ECO:0000256" key="6">
    <source>
        <dbReference type="ARBA" id="ARBA00023139"/>
    </source>
</evidence>
<dbReference type="PANTHER" id="PTHR35789:SF1">
    <property type="entry name" value="SPORE GERMINATION PROTEIN B3"/>
    <property type="match status" value="1"/>
</dbReference>
<feature type="domain" description="Spore germination protein N-terminal" evidence="10">
    <location>
        <begin position="23"/>
        <end position="190"/>
    </location>
</feature>
<protein>
    <submittedName>
        <fullName evidence="11">Ger(X)C family spore germination protein</fullName>
    </submittedName>
</protein>
<keyword evidence="5" id="KW-0472">Membrane</keyword>
<evidence type="ECO:0000256" key="3">
    <source>
        <dbReference type="ARBA" id="ARBA00022544"/>
    </source>
</evidence>
<comment type="similarity">
    <text evidence="2">Belongs to the GerABKC lipoprotein family.</text>
</comment>
<dbReference type="InterPro" id="IPR057336">
    <property type="entry name" value="GerAC_N"/>
</dbReference>
<proteinExistence type="inferred from homology"/>
<dbReference type="EMBL" id="WHOA01000025">
    <property type="protein sequence ID" value="NOU70615.1"/>
    <property type="molecule type" value="Genomic_DNA"/>
</dbReference>
<feature type="domain" description="Spore germination GerAC-like C-terminal" evidence="9">
    <location>
        <begin position="199"/>
        <end position="369"/>
    </location>
</feature>
<feature type="signal peptide" evidence="8">
    <location>
        <begin position="1"/>
        <end position="22"/>
    </location>
</feature>
<dbReference type="InterPro" id="IPR038501">
    <property type="entry name" value="Spore_GerAC_C_sf"/>
</dbReference>
<evidence type="ECO:0000259" key="10">
    <source>
        <dbReference type="Pfam" id="PF25198"/>
    </source>
</evidence>
<comment type="caution">
    <text evidence="11">The sequence shown here is derived from an EMBL/GenBank/DDBJ whole genome shotgun (WGS) entry which is preliminary data.</text>
</comment>
<keyword evidence="4 8" id="KW-0732">Signal</keyword>
<gene>
    <name evidence="11" type="ORF">GC098_04030</name>
</gene>
<evidence type="ECO:0000256" key="4">
    <source>
        <dbReference type="ARBA" id="ARBA00022729"/>
    </source>
</evidence>